<feature type="compositionally biased region" description="Basic and acidic residues" evidence="1">
    <location>
        <begin position="120"/>
        <end position="130"/>
    </location>
</feature>
<dbReference type="EMBL" id="JARJCM010000081">
    <property type="protein sequence ID" value="KAJ7031516.1"/>
    <property type="molecule type" value="Genomic_DNA"/>
</dbReference>
<evidence type="ECO:0000313" key="3">
    <source>
        <dbReference type="Proteomes" id="UP001218188"/>
    </source>
</evidence>
<comment type="caution">
    <text evidence="2">The sequence shown here is derived from an EMBL/GenBank/DDBJ whole genome shotgun (WGS) entry which is preliminary data.</text>
</comment>
<dbReference type="Proteomes" id="UP001218188">
    <property type="component" value="Unassembled WGS sequence"/>
</dbReference>
<feature type="region of interest" description="Disordered" evidence="1">
    <location>
        <begin position="84"/>
        <end position="143"/>
    </location>
</feature>
<protein>
    <submittedName>
        <fullName evidence="2">Uncharacterized protein</fullName>
    </submittedName>
</protein>
<organism evidence="2 3">
    <name type="scientific">Mycena alexandri</name>
    <dbReference type="NCBI Taxonomy" id="1745969"/>
    <lineage>
        <taxon>Eukaryota</taxon>
        <taxon>Fungi</taxon>
        <taxon>Dikarya</taxon>
        <taxon>Basidiomycota</taxon>
        <taxon>Agaricomycotina</taxon>
        <taxon>Agaricomycetes</taxon>
        <taxon>Agaricomycetidae</taxon>
        <taxon>Agaricales</taxon>
        <taxon>Marasmiineae</taxon>
        <taxon>Mycenaceae</taxon>
        <taxon>Mycena</taxon>
    </lineage>
</organism>
<evidence type="ECO:0000313" key="2">
    <source>
        <dbReference type="EMBL" id="KAJ7031516.1"/>
    </source>
</evidence>
<evidence type="ECO:0000256" key="1">
    <source>
        <dbReference type="SAM" id="MobiDB-lite"/>
    </source>
</evidence>
<name>A0AAD6SP37_9AGAR</name>
<proteinExistence type="predicted"/>
<keyword evidence="3" id="KW-1185">Reference proteome</keyword>
<feature type="region of interest" description="Disordered" evidence="1">
    <location>
        <begin position="1"/>
        <end position="48"/>
    </location>
</feature>
<sequence>MAVGSSRARVSEGGGEIPPHTRKQKDDGTIPLRTRKREDGGGIPPRVHRGKLAVRFYCAPAEWRWDPAAHAIAPRGRREEWAVESSRAHENERTAARSHRRRAQEIRRWDPAANPSARGWQRDPSADAQRRVGGGIPPRRVEGASGGEFQLLLVVVDDHGKPHSSNTILEIRARCRDQHTSKKRT</sequence>
<feature type="compositionally biased region" description="Basic and acidic residues" evidence="1">
    <location>
        <begin position="84"/>
        <end position="95"/>
    </location>
</feature>
<dbReference type="AlphaFoldDB" id="A0AAD6SP37"/>
<accession>A0AAD6SP37</accession>
<gene>
    <name evidence="2" type="ORF">C8F04DRAFT_1235968</name>
</gene>
<reference evidence="2" key="1">
    <citation type="submission" date="2023-03" db="EMBL/GenBank/DDBJ databases">
        <title>Massive genome expansion in bonnet fungi (Mycena s.s.) driven by repeated elements and novel gene families across ecological guilds.</title>
        <authorList>
            <consortium name="Lawrence Berkeley National Laboratory"/>
            <person name="Harder C.B."/>
            <person name="Miyauchi S."/>
            <person name="Viragh M."/>
            <person name="Kuo A."/>
            <person name="Thoen E."/>
            <person name="Andreopoulos B."/>
            <person name="Lu D."/>
            <person name="Skrede I."/>
            <person name="Drula E."/>
            <person name="Henrissat B."/>
            <person name="Morin E."/>
            <person name="Kohler A."/>
            <person name="Barry K."/>
            <person name="LaButti K."/>
            <person name="Morin E."/>
            <person name="Salamov A."/>
            <person name="Lipzen A."/>
            <person name="Mereny Z."/>
            <person name="Hegedus B."/>
            <person name="Baldrian P."/>
            <person name="Stursova M."/>
            <person name="Weitz H."/>
            <person name="Taylor A."/>
            <person name="Grigoriev I.V."/>
            <person name="Nagy L.G."/>
            <person name="Martin F."/>
            <person name="Kauserud H."/>
        </authorList>
    </citation>
    <scope>NUCLEOTIDE SEQUENCE</scope>
    <source>
        <strain evidence="2">CBHHK200</strain>
    </source>
</reference>